<dbReference type="InterPro" id="IPR025381">
    <property type="entry name" value="DUF4296"/>
</dbReference>
<protein>
    <submittedName>
        <fullName evidence="3">DUF4296 domain-containing protein</fullName>
    </submittedName>
</protein>
<evidence type="ECO:0000259" key="2">
    <source>
        <dbReference type="Pfam" id="PF14129"/>
    </source>
</evidence>
<gene>
    <name evidence="3" type="ORF">O0955_08475</name>
</gene>
<reference evidence="3" key="1">
    <citation type="submission" date="2022-12" db="EMBL/GenBank/DDBJ databases">
        <title>Genome sequence of HCMS5-2.</title>
        <authorList>
            <person name="Woo H."/>
        </authorList>
    </citation>
    <scope>NUCLEOTIDE SEQUENCE</scope>
    <source>
        <strain evidence="3">HCMS5-2</strain>
    </source>
</reference>
<feature type="compositionally biased region" description="Basic and acidic residues" evidence="1">
    <location>
        <begin position="130"/>
        <end position="159"/>
    </location>
</feature>
<organism evidence="3 4">
    <name type="scientific">Pedobacter punctiformis</name>
    <dbReference type="NCBI Taxonomy" id="3004097"/>
    <lineage>
        <taxon>Bacteria</taxon>
        <taxon>Pseudomonadati</taxon>
        <taxon>Bacteroidota</taxon>
        <taxon>Sphingobacteriia</taxon>
        <taxon>Sphingobacteriales</taxon>
        <taxon>Sphingobacteriaceae</taxon>
        <taxon>Pedobacter</taxon>
    </lineage>
</organism>
<name>A0ABT4L7Y4_9SPHI</name>
<feature type="region of interest" description="Disordered" evidence="1">
    <location>
        <begin position="108"/>
        <end position="159"/>
    </location>
</feature>
<dbReference type="PROSITE" id="PS51257">
    <property type="entry name" value="PROKAR_LIPOPROTEIN"/>
    <property type="match status" value="1"/>
</dbReference>
<feature type="domain" description="DUF4296" evidence="2">
    <location>
        <begin position="22"/>
        <end position="106"/>
    </location>
</feature>
<keyword evidence="4" id="KW-1185">Reference proteome</keyword>
<evidence type="ECO:0000313" key="4">
    <source>
        <dbReference type="Proteomes" id="UP001144347"/>
    </source>
</evidence>
<evidence type="ECO:0000256" key="1">
    <source>
        <dbReference type="SAM" id="MobiDB-lite"/>
    </source>
</evidence>
<accession>A0ABT4L7Y4</accession>
<sequence>MRRLIWVLVLAILWIGCKSGIPKDVIKPDKMEEILYDIHVADGYISTIYVTDSAKKVAASFYKGIYKKFGIDSVQYNRSMKYYNSNTEELSKIYKNISRKLEWQKNKMQKIESAKRPTVSEATKPAVQDKAVESLKKTPKKLEKADSLPKNKPEQVKAQ</sequence>
<dbReference type="EMBL" id="JAPWGM010000002">
    <property type="protein sequence ID" value="MCZ4244039.1"/>
    <property type="molecule type" value="Genomic_DNA"/>
</dbReference>
<proteinExistence type="predicted"/>
<evidence type="ECO:0000313" key="3">
    <source>
        <dbReference type="EMBL" id="MCZ4244039.1"/>
    </source>
</evidence>
<dbReference type="RefSeq" id="WP_269427104.1">
    <property type="nucleotide sequence ID" value="NZ_JAPWGM010000002.1"/>
</dbReference>
<dbReference type="Pfam" id="PF14129">
    <property type="entry name" value="DUF4296"/>
    <property type="match status" value="1"/>
</dbReference>
<dbReference type="Proteomes" id="UP001144347">
    <property type="component" value="Unassembled WGS sequence"/>
</dbReference>
<comment type="caution">
    <text evidence="3">The sequence shown here is derived from an EMBL/GenBank/DDBJ whole genome shotgun (WGS) entry which is preliminary data.</text>
</comment>